<dbReference type="RefSeq" id="XP_042927793.1">
    <property type="nucleotide sequence ID" value="XM_043060193.1"/>
</dbReference>
<dbReference type="AlphaFoldDB" id="A0A2K3E401"/>
<accession>A0A2K3E401</accession>
<reference evidence="1 2" key="1">
    <citation type="journal article" date="2007" name="Science">
        <title>The Chlamydomonas genome reveals the evolution of key animal and plant functions.</title>
        <authorList>
            <person name="Merchant S.S."/>
            <person name="Prochnik S.E."/>
            <person name="Vallon O."/>
            <person name="Harris E.H."/>
            <person name="Karpowicz S.J."/>
            <person name="Witman G.B."/>
            <person name="Terry A."/>
            <person name="Salamov A."/>
            <person name="Fritz-Laylin L.K."/>
            <person name="Marechal-Drouard L."/>
            <person name="Marshall W.F."/>
            <person name="Qu L.H."/>
            <person name="Nelson D.R."/>
            <person name="Sanderfoot A.A."/>
            <person name="Spalding M.H."/>
            <person name="Kapitonov V.V."/>
            <person name="Ren Q."/>
            <person name="Ferris P."/>
            <person name="Lindquist E."/>
            <person name="Shapiro H."/>
            <person name="Lucas S.M."/>
            <person name="Grimwood J."/>
            <person name="Schmutz J."/>
            <person name="Cardol P."/>
            <person name="Cerutti H."/>
            <person name="Chanfreau G."/>
            <person name="Chen C.L."/>
            <person name="Cognat V."/>
            <person name="Croft M.T."/>
            <person name="Dent R."/>
            <person name="Dutcher S."/>
            <person name="Fernandez E."/>
            <person name="Fukuzawa H."/>
            <person name="Gonzalez-Ballester D."/>
            <person name="Gonzalez-Halphen D."/>
            <person name="Hallmann A."/>
            <person name="Hanikenne M."/>
            <person name="Hippler M."/>
            <person name="Inwood W."/>
            <person name="Jabbari K."/>
            <person name="Kalanon M."/>
            <person name="Kuras R."/>
            <person name="Lefebvre P.A."/>
            <person name="Lemaire S.D."/>
            <person name="Lobanov A.V."/>
            <person name="Lohr M."/>
            <person name="Manuell A."/>
            <person name="Meier I."/>
            <person name="Mets L."/>
            <person name="Mittag M."/>
            <person name="Mittelmeier T."/>
            <person name="Moroney J.V."/>
            <person name="Moseley J."/>
            <person name="Napoli C."/>
            <person name="Nedelcu A.M."/>
            <person name="Niyogi K."/>
            <person name="Novoselov S.V."/>
            <person name="Paulsen I.T."/>
            <person name="Pazour G."/>
            <person name="Purton S."/>
            <person name="Ral J.P."/>
            <person name="Riano-Pachon D.M."/>
            <person name="Riekhof W."/>
            <person name="Rymarquis L."/>
            <person name="Schroda M."/>
            <person name="Stern D."/>
            <person name="Umen J."/>
            <person name="Willows R."/>
            <person name="Wilson N."/>
            <person name="Zimmer S.L."/>
            <person name="Allmer J."/>
            <person name="Balk J."/>
            <person name="Bisova K."/>
            <person name="Chen C.J."/>
            <person name="Elias M."/>
            <person name="Gendler K."/>
            <person name="Hauser C."/>
            <person name="Lamb M.R."/>
            <person name="Ledford H."/>
            <person name="Long J.C."/>
            <person name="Minagawa J."/>
            <person name="Page M.D."/>
            <person name="Pan J."/>
            <person name="Pootakham W."/>
            <person name="Roje S."/>
            <person name="Rose A."/>
            <person name="Stahlberg E."/>
            <person name="Terauchi A.M."/>
            <person name="Yang P."/>
            <person name="Ball S."/>
            <person name="Bowler C."/>
            <person name="Dieckmann C.L."/>
            <person name="Gladyshev V.N."/>
            <person name="Green P."/>
            <person name="Jorgensen R."/>
            <person name="Mayfield S."/>
            <person name="Mueller-Roeber B."/>
            <person name="Rajamani S."/>
            <person name="Sayre R.T."/>
            <person name="Brokstein P."/>
            <person name="Dubchak I."/>
            <person name="Goodstein D."/>
            <person name="Hornick L."/>
            <person name="Huang Y.W."/>
            <person name="Jhaveri J."/>
            <person name="Luo Y."/>
            <person name="Martinez D."/>
            <person name="Ngau W.C."/>
            <person name="Otillar B."/>
            <person name="Poliakov A."/>
            <person name="Porter A."/>
            <person name="Szajkowski L."/>
            <person name="Werner G."/>
            <person name="Zhou K."/>
            <person name="Grigoriev I.V."/>
            <person name="Rokhsar D.S."/>
            <person name="Grossman A.R."/>
        </authorList>
    </citation>
    <scope>NUCLEOTIDE SEQUENCE [LARGE SCALE GENOMIC DNA]</scope>
    <source>
        <strain evidence="2">CC-503</strain>
    </source>
</reference>
<dbReference type="Gramene" id="PNW87524">
    <property type="protein sequence ID" value="PNW87524"/>
    <property type="gene ID" value="CHLRE_02g142852v5"/>
</dbReference>
<dbReference type="KEGG" id="cre:CHLRE_02g142852v5"/>
<sequence>MGAGTHLGGKAAASTSEGIGITAFAPPWHRLPRTSGVLAAGPGDCCPLGAACASAARSRGG</sequence>
<evidence type="ECO:0000313" key="2">
    <source>
        <dbReference type="Proteomes" id="UP000006906"/>
    </source>
</evidence>
<proteinExistence type="predicted"/>
<dbReference type="GeneID" id="66052592"/>
<dbReference type="EMBL" id="CM008963">
    <property type="protein sequence ID" value="PNW87524.1"/>
    <property type="molecule type" value="Genomic_DNA"/>
</dbReference>
<dbReference type="InParanoid" id="A0A2K3E401"/>
<name>A0A2K3E401_CHLRE</name>
<protein>
    <submittedName>
        <fullName evidence="1">Uncharacterized protein</fullName>
    </submittedName>
</protein>
<keyword evidence="2" id="KW-1185">Reference proteome</keyword>
<organism evidence="1 2">
    <name type="scientific">Chlamydomonas reinhardtii</name>
    <name type="common">Chlamydomonas smithii</name>
    <dbReference type="NCBI Taxonomy" id="3055"/>
    <lineage>
        <taxon>Eukaryota</taxon>
        <taxon>Viridiplantae</taxon>
        <taxon>Chlorophyta</taxon>
        <taxon>core chlorophytes</taxon>
        <taxon>Chlorophyceae</taxon>
        <taxon>CS clade</taxon>
        <taxon>Chlamydomonadales</taxon>
        <taxon>Chlamydomonadaceae</taxon>
        <taxon>Chlamydomonas</taxon>
    </lineage>
</organism>
<dbReference type="Proteomes" id="UP000006906">
    <property type="component" value="Chromosome 2"/>
</dbReference>
<evidence type="ECO:0000313" key="1">
    <source>
        <dbReference type="EMBL" id="PNW87524.1"/>
    </source>
</evidence>
<gene>
    <name evidence="1" type="ORF">CHLRE_02g142852v5</name>
</gene>